<comment type="caution">
    <text evidence="3">The sequence shown here is derived from an EMBL/GenBank/DDBJ whole genome shotgun (WGS) entry which is preliminary data.</text>
</comment>
<protein>
    <submittedName>
        <fullName evidence="3">ArsA family ATPase</fullName>
    </submittedName>
</protein>
<name>A0A9X3WTU6_9BACI</name>
<reference evidence="3" key="1">
    <citation type="submission" date="2022-06" db="EMBL/GenBank/DDBJ databases">
        <title>Aquibacillus sp. a new bacterium isolated from soil saline samples.</title>
        <authorList>
            <person name="Galisteo C."/>
            <person name="De La Haba R."/>
            <person name="Sanchez-Porro C."/>
            <person name="Ventosa A."/>
        </authorList>
    </citation>
    <scope>NUCLEOTIDE SEQUENCE</scope>
    <source>
        <strain evidence="3">3ASR75-11</strain>
    </source>
</reference>
<dbReference type="AlphaFoldDB" id="A0A9X3WTU6"/>
<dbReference type="CDD" id="cd02035">
    <property type="entry name" value="ArsA"/>
    <property type="match status" value="1"/>
</dbReference>
<dbReference type="Pfam" id="PF02374">
    <property type="entry name" value="ArsA_ATPase"/>
    <property type="match status" value="1"/>
</dbReference>
<dbReference type="InterPro" id="IPR025723">
    <property type="entry name" value="ArsA/GET3_ATPase-like"/>
</dbReference>
<dbReference type="NCBIfam" id="TIGR00345">
    <property type="entry name" value="GET3_arsA_TRC40"/>
    <property type="match status" value="1"/>
</dbReference>
<accession>A0A9X3WTU6</accession>
<dbReference type="GO" id="GO:0005524">
    <property type="term" value="F:ATP binding"/>
    <property type="evidence" value="ECO:0007669"/>
    <property type="project" value="InterPro"/>
</dbReference>
<dbReference type="PANTHER" id="PTHR10803">
    <property type="entry name" value="ARSENICAL PUMP-DRIVING ATPASE ARSENITE-TRANSLOCATING ATPASE"/>
    <property type="match status" value="1"/>
</dbReference>
<dbReference type="SUPFAM" id="SSF52540">
    <property type="entry name" value="P-loop containing nucleoside triphosphate hydrolases"/>
    <property type="match status" value="1"/>
</dbReference>
<dbReference type="RefSeq" id="WP_272435550.1">
    <property type="nucleotide sequence ID" value="NZ_JAMQKB010000002.1"/>
</dbReference>
<dbReference type="Gene3D" id="3.40.50.300">
    <property type="entry name" value="P-loop containing nucleotide triphosphate hydrolases"/>
    <property type="match status" value="1"/>
</dbReference>
<evidence type="ECO:0000313" key="4">
    <source>
        <dbReference type="Proteomes" id="UP001145050"/>
    </source>
</evidence>
<sequence length="310" mass="34897">MNELNKSIVFVGGKGGVGKTTTAAALALNSAQNQKKTLLISTDPAHNLGDMFDQGIGGSITNITTNLDALEIDGELETEHYIKGVKENLKGLVKAEMVDEVNRQIDTAKASPGAEEAALFDKLVSIILEESDNYDMLIFDTAPTGHTIRLLSLPELMGVWMEGLLEKRKKTNQNYAQLLHDGEPVEDPIFDVLQQRQTKFKRVREILLDTKKTGFIFVLNPEKVPILETKKAIQLLDNYHLHVRTIIVNKQLPDQVEGQFFSNRKEHEKHYLAMIEQTFVDQSIIKVPFFDRDITTMDQLEEFGSFLQKG</sequence>
<proteinExistence type="inferred from homology"/>
<dbReference type="Proteomes" id="UP001145050">
    <property type="component" value="Unassembled WGS sequence"/>
</dbReference>
<keyword evidence="4" id="KW-1185">Reference proteome</keyword>
<dbReference type="EMBL" id="JAMQKB010000002">
    <property type="protein sequence ID" value="MDC3423796.1"/>
    <property type="molecule type" value="Genomic_DNA"/>
</dbReference>
<feature type="domain" description="ArsA/GET3 Anion-transporting ATPase-like" evidence="2">
    <location>
        <begin position="8"/>
        <end position="308"/>
    </location>
</feature>
<gene>
    <name evidence="3" type="ORF">NC797_04640</name>
</gene>
<dbReference type="PANTHER" id="PTHR10803:SF3">
    <property type="entry name" value="ATPASE GET3"/>
    <property type="match status" value="1"/>
</dbReference>
<organism evidence="3 4">
    <name type="scientific">Terrihalobacillus insolitus</name>
    <dbReference type="NCBI Taxonomy" id="2950438"/>
    <lineage>
        <taxon>Bacteria</taxon>
        <taxon>Bacillati</taxon>
        <taxon>Bacillota</taxon>
        <taxon>Bacilli</taxon>
        <taxon>Bacillales</taxon>
        <taxon>Bacillaceae</taxon>
        <taxon>Terrihalobacillus</taxon>
    </lineage>
</organism>
<dbReference type="GO" id="GO:0016887">
    <property type="term" value="F:ATP hydrolysis activity"/>
    <property type="evidence" value="ECO:0007669"/>
    <property type="project" value="InterPro"/>
</dbReference>
<dbReference type="InterPro" id="IPR027417">
    <property type="entry name" value="P-loop_NTPase"/>
</dbReference>
<evidence type="ECO:0000313" key="3">
    <source>
        <dbReference type="EMBL" id="MDC3423796.1"/>
    </source>
</evidence>
<comment type="similarity">
    <text evidence="1">Belongs to the arsA ATPase family.</text>
</comment>
<dbReference type="InterPro" id="IPR016300">
    <property type="entry name" value="ATPase_ArsA/GET3"/>
</dbReference>
<evidence type="ECO:0000256" key="1">
    <source>
        <dbReference type="ARBA" id="ARBA00011040"/>
    </source>
</evidence>
<evidence type="ECO:0000259" key="2">
    <source>
        <dbReference type="Pfam" id="PF02374"/>
    </source>
</evidence>